<dbReference type="PANTHER" id="PTHR21461">
    <property type="entry name" value="GLYCOSYLTRANSFERASE FAMILY 92 PROTEIN"/>
    <property type="match status" value="1"/>
</dbReference>
<dbReference type="EC" id="2.4.1.-" evidence="8"/>
<dbReference type="AlphaFoldDB" id="A0A176WMQ6"/>
<evidence type="ECO:0000256" key="5">
    <source>
        <dbReference type="ARBA" id="ARBA00022692"/>
    </source>
</evidence>
<keyword evidence="4 8" id="KW-0808">Transferase</keyword>
<evidence type="ECO:0000313" key="10">
    <source>
        <dbReference type="Proteomes" id="UP000077202"/>
    </source>
</evidence>
<evidence type="ECO:0000256" key="7">
    <source>
        <dbReference type="ARBA" id="ARBA00023136"/>
    </source>
</evidence>
<evidence type="ECO:0000256" key="1">
    <source>
        <dbReference type="ARBA" id="ARBA00004167"/>
    </source>
</evidence>
<evidence type="ECO:0000256" key="2">
    <source>
        <dbReference type="ARBA" id="ARBA00007647"/>
    </source>
</evidence>
<keyword evidence="7" id="KW-0472">Membrane</keyword>
<dbReference type="GO" id="GO:0005737">
    <property type="term" value="C:cytoplasm"/>
    <property type="evidence" value="ECO:0007669"/>
    <property type="project" value="TreeGrafter"/>
</dbReference>
<evidence type="ECO:0000313" key="9">
    <source>
        <dbReference type="EMBL" id="OAE33526.1"/>
    </source>
</evidence>
<comment type="subcellular location">
    <subcellularLocation>
        <location evidence="1">Membrane</location>
        <topology evidence="1">Single-pass membrane protein</topology>
    </subcellularLocation>
</comment>
<dbReference type="Proteomes" id="UP000077202">
    <property type="component" value="Unassembled WGS sequence"/>
</dbReference>
<reference evidence="9" key="1">
    <citation type="submission" date="2016-03" db="EMBL/GenBank/DDBJ databases">
        <title>Mechanisms controlling the formation of the plant cell surface in tip-growing cells are functionally conserved among land plants.</title>
        <authorList>
            <person name="Honkanen S."/>
            <person name="Jones V.A."/>
            <person name="Morieri G."/>
            <person name="Champion C."/>
            <person name="Hetherington A.J."/>
            <person name="Kelly S."/>
            <person name="Saint-Marcoux D."/>
            <person name="Proust H."/>
            <person name="Prescott H."/>
            <person name="Dolan L."/>
        </authorList>
    </citation>
    <scope>NUCLEOTIDE SEQUENCE [LARGE SCALE GENOMIC DNA]</scope>
    <source>
        <tissue evidence="9">Whole gametophyte</tissue>
    </source>
</reference>
<protein>
    <recommendedName>
        <fullName evidence="8">Glycosyltransferase family 92 protein</fullName>
        <ecNumber evidence="8">2.4.1.-</ecNumber>
    </recommendedName>
</protein>
<sequence>MVQMYANPPSSSSDIARVKTLNASDIRTRETCLNLREFILFASIEEFTEFSVCYNLLKTATAEYEVDDTIDPMTRISVSPAPSYVGNVPEFYNDAYINASSEAIQVPDVDLHTQSLPNCTCAQSQDSGGLRKAEEPRALQPLSFALYPYAKFSTYRLSLNTFFVVGLTSAVARAFDTPVYNCQWKQRGKDLVITNAEMIYIKYDENRMPFVPSIVNCTFPTAVGEDGNGGVLKLAVTIKPKRDSPTGTVTADVLYESKGAVRSFNDTLKTLERDGAASLPYKYAFCGPPMHGKIRAEWILGWLTYHYNLYEGLEGKVRFFFYNVGGLHPEGRRLLDPFIQAGVIEVIDALDEWYYPAHYHNQVMFINDCLHRTRYLAQWTLFHDFDEFLYIPPPLTLATLLQQNEDRPWMTFGSMPASWGLCTDRPEPSTNKWPVEKMVWVEKQPECRYAKMSTDPWMCTGPLGRRKYVVNPRKVLASGVHVISLDTEAGGLDLNGSVGRVHHYHGALALMNRLCGTNVSLPISADNSSDISRYVFDDAVARDITKARELLAPLLGEV</sequence>
<proteinExistence type="inferred from homology"/>
<name>A0A176WMQ6_MARPO</name>
<gene>
    <name evidence="9" type="ORF">AXG93_1467s1280</name>
</gene>
<keyword evidence="3 8" id="KW-0328">Glycosyltransferase</keyword>
<evidence type="ECO:0000256" key="3">
    <source>
        <dbReference type="ARBA" id="ARBA00022676"/>
    </source>
</evidence>
<accession>A0A176WMQ6</accession>
<organism evidence="9 10">
    <name type="scientific">Marchantia polymorpha subsp. ruderalis</name>
    <dbReference type="NCBI Taxonomy" id="1480154"/>
    <lineage>
        <taxon>Eukaryota</taxon>
        <taxon>Viridiplantae</taxon>
        <taxon>Streptophyta</taxon>
        <taxon>Embryophyta</taxon>
        <taxon>Marchantiophyta</taxon>
        <taxon>Marchantiopsida</taxon>
        <taxon>Marchantiidae</taxon>
        <taxon>Marchantiales</taxon>
        <taxon>Marchantiaceae</taxon>
        <taxon>Marchantia</taxon>
    </lineage>
</organism>
<keyword evidence="10" id="KW-1185">Reference proteome</keyword>
<dbReference type="GO" id="GO:0016020">
    <property type="term" value="C:membrane"/>
    <property type="evidence" value="ECO:0007669"/>
    <property type="project" value="UniProtKB-SubCell"/>
</dbReference>
<keyword evidence="6" id="KW-1133">Transmembrane helix</keyword>
<comment type="similarity">
    <text evidence="2 8">Belongs to the glycosyltransferase 92 family.</text>
</comment>
<dbReference type="Pfam" id="PF01697">
    <property type="entry name" value="Glyco_transf_92"/>
    <property type="match status" value="1"/>
</dbReference>
<keyword evidence="5" id="KW-0812">Transmembrane</keyword>
<dbReference type="EMBL" id="LVLJ01000640">
    <property type="protein sequence ID" value="OAE33526.1"/>
    <property type="molecule type" value="Genomic_DNA"/>
</dbReference>
<dbReference type="PANTHER" id="PTHR21461:SF88">
    <property type="entry name" value="GLYCOSYLTRANSFERASE FAMILY 92 PROTEIN"/>
    <property type="match status" value="1"/>
</dbReference>
<evidence type="ECO:0000256" key="8">
    <source>
        <dbReference type="RuleBase" id="RU366017"/>
    </source>
</evidence>
<evidence type="ECO:0000256" key="4">
    <source>
        <dbReference type="ARBA" id="ARBA00022679"/>
    </source>
</evidence>
<comment type="caution">
    <text evidence="9">The sequence shown here is derived from an EMBL/GenBank/DDBJ whole genome shotgun (WGS) entry which is preliminary data.</text>
</comment>
<dbReference type="InterPro" id="IPR008166">
    <property type="entry name" value="Glyco_transf_92"/>
</dbReference>
<dbReference type="GO" id="GO:0016757">
    <property type="term" value="F:glycosyltransferase activity"/>
    <property type="evidence" value="ECO:0007669"/>
    <property type="project" value="UniProtKB-UniRule"/>
</dbReference>
<evidence type="ECO:0000256" key="6">
    <source>
        <dbReference type="ARBA" id="ARBA00022989"/>
    </source>
</evidence>